<evidence type="ECO:0000256" key="4">
    <source>
        <dbReference type="RuleBase" id="RU361187"/>
    </source>
</evidence>
<dbReference type="GO" id="GO:0005975">
    <property type="term" value="P:carbohydrate metabolic process"/>
    <property type="evidence" value="ECO:0007669"/>
    <property type="project" value="InterPro"/>
</dbReference>
<dbReference type="SUPFAM" id="SSF75005">
    <property type="entry name" value="Arabinanase/levansucrase/invertase"/>
    <property type="match status" value="1"/>
</dbReference>
<evidence type="ECO:0000256" key="3">
    <source>
        <dbReference type="ARBA" id="ARBA00023295"/>
    </source>
</evidence>
<dbReference type="InterPro" id="IPR023296">
    <property type="entry name" value="Glyco_hydro_beta-prop_sf"/>
</dbReference>
<dbReference type="PANTHER" id="PTHR22925:SF3">
    <property type="entry name" value="GLYCOSYL HYDROLASE FAMILY PROTEIN 43"/>
    <property type="match status" value="1"/>
</dbReference>
<gene>
    <name evidence="6" type="ORF">SAMN04489724_0224</name>
</gene>
<keyword evidence="5" id="KW-0732">Signal</keyword>
<feature type="signal peptide" evidence="5">
    <location>
        <begin position="1"/>
        <end position="20"/>
    </location>
</feature>
<dbReference type="Gene3D" id="2.115.10.20">
    <property type="entry name" value="Glycosyl hydrolase domain, family 43"/>
    <property type="match status" value="1"/>
</dbReference>
<sequence length="381" mass="42855">MKRLVSFIVIIAGALTCVLGQSTSESHQAFQPGEVWTDTDGVHINAHGGGILFHEGKYYWFGEHKTGGRTGNRAMVGVSCYSSTDLLNWKREGVALAVHEEGSGSDIEKGSVIERPKVIYNEKTGKFVMWFHLELKGQGYNAARTALATSDHPTGPYEFQKSLRPNPGTWPVNFEKSWKKKSITEKDLEGWSEEWKKEVAEGLFIRRDFHTGQMARDMTLYVDDDGKAYHIYSAEENLTLHIAELTDDYLGFTGKWAVIEPAGHNEAPAIFKQNDKYYLITSGCTGWDPNAARSFVADDLMGPWTSLGNPAVGEGADLTFDSQSTFIVPVQGKTDAFIFMADRWRPENAIDGRYVWLPIQMKEGRPVLEWQDSWDLSYFDK</sequence>
<dbReference type="GO" id="GO:0004553">
    <property type="term" value="F:hydrolase activity, hydrolyzing O-glycosyl compounds"/>
    <property type="evidence" value="ECO:0007669"/>
    <property type="project" value="InterPro"/>
</dbReference>
<dbReference type="PANTHER" id="PTHR22925">
    <property type="entry name" value="GLYCOSYL HYDROLASE 43 FAMILY MEMBER"/>
    <property type="match status" value="1"/>
</dbReference>
<keyword evidence="7" id="KW-1185">Reference proteome</keyword>
<evidence type="ECO:0000256" key="2">
    <source>
        <dbReference type="ARBA" id="ARBA00022801"/>
    </source>
</evidence>
<protein>
    <submittedName>
        <fullName evidence="6">Glycosyl hydrolases family 43</fullName>
    </submittedName>
</protein>
<dbReference type="RefSeq" id="WP_091698320.1">
    <property type="nucleotide sequence ID" value="NZ_FPBF01000012.1"/>
</dbReference>
<evidence type="ECO:0000256" key="5">
    <source>
        <dbReference type="SAM" id="SignalP"/>
    </source>
</evidence>
<organism evidence="6 7">
    <name type="scientific">Algoriphagus locisalis</name>
    <dbReference type="NCBI Taxonomy" id="305507"/>
    <lineage>
        <taxon>Bacteria</taxon>
        <taxon>Pseudomonadati</taxon>
        <taxon>Bacteroidota</taxon>
        <taxon>Cytophagia</taxon>
        <taxon>Cytophagales</taxon>
        <taxon>Cyclobacteriaceae</taxon>
        <taxon>Algoriphagus</taxon>
    </lineage>
</organism>
<dbReference type="Proteomes" id="UP000199673">
    <property type="component" value="Unassembled WGS sequence"/>
</dbReference>
<comment type="similarity">
    <text evidence="1 4">Belongs to the glycosyl hydrolase 43 family.</text>
</comment>
<evidence type="ECO:0000313" key="6">
    <source>
        <dbReference type="EMBL" id="SFU20055.1"/>
    </source>
</evidence>
<proteinExistence type="inferred from homology"/>
<keyword evidence="2 4" id="KW-0378">Hydrolase</keyword>
<evidence type="ECO:0000256" key="1">
    <source>
        <dbReference type="ARBA" id="ARBA00009865"/>
    </source>
</evidence>
<dbReference type="OrthoDB" id="273314at2"/>
<dbReference type="Pfam" id="PF04616">
    <property type="entry name" value="Glyco_hydro_43"/>
    <property type="match status" value="1"/>
</dbReference>
<name>A0A1I7E836_9BACT</name>
<dbReference type="EMBL" id="FPBF01000012">
    <property type="protein sequence ID" value="SFU20055.1"/>
    <property type="molecule type" value="Genomic_DNA"/>
</dbReference>
<evidence type="ECO:0000313" key="7">
    <source>
        <dbReference type="Proteomes" id="UP000199673"/>
    </source>
</evidence>
<feature type="chain" id="PRO_5011694192" evidence="5">
    <location>
        <begin position="21"/>
        <end position="381"/>
    </location>
</feature>
<dbReference type="STRING" id="305507.SAMN04489724_0224"/>
<accession>A0A1I7E836</accession>
<dbReference type="AlphaFoldDB" id="A0A1I7E836"/>
<keyword evidence="3 4" id="KW-0326">Glycosidase</keyword>
<dbReference type="InterPro" id="IPR006710">
    <property type="entry name" value="Glyco_hydro_43"/>
</dbReference>
<dbReference type="CDD" id="cd18825">
    <property type="entry name" value="GH43_CtGH43-like"/>
    <property type="match status" value="1"/>
</dbReference>
<reference evidence="7" key="1">
    <citation type="submission" date="2016-10" db="EMBL/GenBank/DDBJ databases">
        <authorList>
            <person name="Varghese N."/>
            <person name="Submissions S."/>
        </authorList>
    </citation>
    <scope>NUCLEOTIDE SEQUENCE [LARGE SCALE GENOMIC DNA]</scope>
    <source>
        <strain evidence="7">DSM 23445</strain>
    </source>
</reference>